<dbReference type="SMART" id="SM00829">
    <property type="entry name" value="PKS_ER"/>
    <property type="match status" value="1"/>
</dbReference>
<protein>
    <submittedName>
        <fullName evidence="2">NADPH:quinone reductase-like Zn-dependent oxidoreductase</fullName>
    </submittedName>
</protein>
<dbReference type="Pfam" id="PF13602">
    <property type="entry name" value="ADH_zinc_N_2"/>
    <property type="match status" value="1"/>
</dbReference>
<dbReference type="InterPro" id="IPR020843">
    <property type="entry name" value="ER"/>
</dbReference>
<dbReference type="Proteomes" id="UP000552097">
    <property type="component" value="Unassembled WGS sequence"/>
</dbReference>
<dbReference type="InterPro" id="IPR002364">
    <property type="entry name" value="Quin_OxRdtase/zeta-crystal_CS"/>
</dbReference>
<dbReference type="Gene3D" id="3.90.180.10">
    <property type="entry name" value="Medium-chain alcohol dehydrogenases, catalytic domain"/>
    <property type="match status" value="1"/>
</dbReference>
<evidence type="ECO:0000313" key="3">
    <source>
        <dbReference type="Proteomes" id="UP000552097"/>
    </source>
</evidence>
<dbReference type="InterPro" id="IPR011032">
    <property type="entry name" value="GroES-like_sf"/>
</dbReference>
<dbReference type="PANTHER" id="PTHR44013">
    <property type="entry name" value="ZINC-TYPE ALCOHOL DEHYDROGENASE-LIKE PROTEIN C16A3.02C"/>
    <property type="match status" value="1"/>
</dbReference>
<dbReference type="SUPFAM" id="SSF51735">
    <property type="entry name" value="NAD(P)-binding Rossmann-fold domains"/>
    <property type="match status" value="1"/>
</dbReference>
<gene>
    <name evidence="2" type="ORF">F4560_004449</name>
</gene>
<feature type="domain" description="Enoyl reductase (ER)" evidence="1">
    <location>
        <begin position="10"/>
        <end position="320"/>
    </location>
</feature>
<sequence length="322" mass="34485">MKAIVQDSYGTPDVLELRDVEQPEPGEREVLLRVRAAGVNIADWFISTGTPYVLRLAGFGLRTPKRTTPGTDVAGEVVAVGAGVTRFKPGDEVFGEGRATFAEYACADEDNLVAKPAGATFEEAAGLPLAGLTALQILRDGARLTEGQRLLVNGSSGGIGTYAVQIAKSMGAEVTAVCGPHNVDLVRELGADHVVDYSREDFTRTSERYDAILDHIMNHPFSALLGLLTPRGVFMPNSGNGGKWMGGGRHRIKAELVKPFTRRRIAPVLARTTRADLEELARMVESGHLRTVVGRTWPLSDAGRALQHVADGHARGKVVVTA</sequence>
<dbReference type="SUPFAM" id="SSF50129">
    <property type="entry name" value="GroES-like"/>
    <property type="match status" value="1"/>
</dbReference>
<dbReference type="AlphaFoldDB" id="A0A7W9HME4"/>
<dbReference type="Gene3D" id="3.40.50.720">
    <property type="entry name" value="NAD(P)-binding Rossmann-like Domain"/>
    <property type="match status" value="1"/>
</dbReference>
<dbReference type="InterPro" id="IPR052733">
    <property type="entry name" value="Chloroplast_QOR"/>
</dbReference>
<dbReference type="CDD" id="cd08267">
    <property type="entry name" value="MDR1"/>
    <property type="match status" value="1"/>
</dbReference>
<keyword evidence="3" id="KW-1185">Reference proteome</keyword>
<dbReference type="GO" id="GO:0016491">
    <property type="term" value="F:oxidoreductase activity"/>
    <property type="evidence" value="ECO:0007669"/>
    <property type="project" value="InterPro"/>
</dbReference>
<evidence type="ECO:0000313" key="2">
    <source>
        <dbReference type="EMBL" id="MBB5804681.1"/>
    </source>
</evidence>
<name>A0A7W9HME4_9PSEU</name>
<dbReference type="InterPro" id="IPR013154">
    <property type="entry name" value="ADH-like_N"/>
</dbReference>
<dbReference type="InterPro" id="IPR036291">
    <property type="entry name" value="NAD(P)-bd_dom_sf"/>
</dbReference>
<accession>A0A7W9HME4</accession>
<reference evidence="2 3" key="1">
    <citation type="submission" date="2020-08" db="EMBL/GenBank/DDBJ databases">
        <title>Sequencing the genomes of 1000 actinobacteria strains.</title>
        <authorList>
            <person name="Klenk H.-P."/>
        </authorList>
    </citation>
    <scope>NUCLEOTIDE SEQUENCE [LARGE SCALE GENOMIC DNA]</scope>
    <source>
        <strain evidence="2 3">DSM 45486</strain>
    </source>
</reference>
<dbReference type="GO" id="GO:0008270">
    <property type="term" value="F:zinc ion binding"/>
    <property type="evidence" value="ECO:0007669"/>
    <property type="project" value="InterPro"/>
</dbReference>
<dbReference type="PROSITE" id="PS01162">
    <property type="entry name" value="QOR_ZETA_CRYSTAL"/>
    <property type="match status" value="1"/>
</dbReference>
<dbReference type="RefSeq" id="WP_184922696.1">
    <property type="nucleotide sequence ID" value="NZ_JACHMO010000001.1"/>
</dbReference>
<evidence type="ECO:0000259" key="1">
    <source>
        <dbReference type="SMART" id="SM00829"/>
    </source>
</evidence>
<dbReference type="EMBL" id="JACHMO010000001">
    <property type="protein sequence ID" value="MBB5804681.1"/>
    <property type="molecule type" value="Genomic_DNA"/>
</dbReference>
<dbReference type="PANTHER" id="PTHR44013:SF1">
    <property type="entry name" value="ZINC-TYPE ALCOHOL DEHYDROGENASE-LIKE PROTEIN C16A3.02C"/>
    <property type="match status" value="1"/>
</dbReference>
<comment type="caution">
    <text evidence="2">The sequence shown here is derived from an EMBL/GenBank/DDBJ whole genome shotgun (WGS) entry which is preliminary data.</text>
</comment>
<dbReference type="Pfam" id="PF08240">
    <property type="entry name" value="ADH_N"/>
    <property type="match status" value="1"/>
</dbReference>
<organism evidence="2 3">
    <name type="scientific">Saccharothrix ecbatanensis</name>
    <dbReference type="NCBI Taxonomy" id="1105145"/>
    <lineage>
        <taxon>Bacteria</taxon>
        <taxon>Bacillati</taxon>
        <taxon>Actinomycetota</taxon>
        <taxon>Actinomycetes</taxon>
        <taxon>Pseudonocardiales</taxon>
        <taxon>Pseudonocardiaceae</taxon>
        <taxon>Saccharothrix</taxon>
    </lineage>
</organism>
<proteinExistence type="predicted"/>